<feature type="transmembrane region" description="Helical" evidence="2">
    <location>
        <begin position="382"/>
        <end position="405"/>
    </location>
</feature>
<sequence length="480" mass="52591">MAITNIAASGDRFQTTDTSWDFETGRYYVAADIKKSEIQLFLDQGSDTRYPNVAVQARGVNVPSDETEGSGGSYKADFRLNQVYMKDFEFEHALPKDDPSLGLGYDGGSRDPKSFFSSLHSQRLINTPTLGVYFRPFLNGPITEIGFGGSVVFGGIDAAKFNRSLLETYPFQKSNGKYGLKVQKLEFIEGSNSTSLGNWEGGGQSSPTAYLDFGDPYIRLPKHLLEHLGGKAAVEAILAKKNACFSFSFGKSLTVLVPLHNLNGIAKPPNEGGKFYLRETENPSEFVLGAPFFRSAYVFFDHLKSEFGVAPTIRKEGTELVAYSGRGQRIVKALKDTHSQQTQFSVTTVTEASLVIPTGIGVLEAARGQPTSNSRDLNVQSIVIAASVPGGLLLIALGVIIWLLIRDRRRTSRSHARLQEARSSWSEFFNRKYPTPHSDSMSDNIPINRSSTRVSGHSSFVSFDFGLSAEDASERSAGIR</sequence>
<dbReference type="AlphaFoldDB" id="A0AAV9WQR1"/>
<keyword evidence="2" id="KW-0472">Membrane</keyword>
<comment type="caution">
    <text evidence="4">The sequence shown here is derived from an EMBL/GenBank/DDBJ whole genome shotgun (WGS) entry which is preliminary data.</text>
</comment>
<evidence type="ECO:0000256" key="2">
    <source>
        <dbReference type="SAM" id="Phobius"/>
    </source>
</evidence>
<dbReference type="InterPro" id="IPR021109">
    <property type="entry name" value="Peptidase_aspartic_dom_sf"/>
</dbReference>
<keyword evidence="2" id="KW-0812">Transmembrane</keyword>
<dbReference type="Proteomes" id="UP001370758">
    <property type="component" value="Unassembled WGS sequence"/>
</dbReference>
<protein>
    <recommendedName>
        <fullName evidence="3">Peptidase A1 domain-containing protein</fullName>
    </recommendedName>
</protein>
<evidence type="ECO:0000313" key="4">
    <source>
        <dbReference type="EMBL" id="KAK6512571.1"/>
    </source>
</evidence>
<keyword evidence="5" id="KW-1185">Reference proteome</keyword>
<keyword evidence="2" id="KW-1133">Transmembrane helix</keyword>
<dbReference type="Pfam" id="PF00026">
    <property type="entry name" value="Asp"/>
    <property type="match status" value="1"/>
</dbReference>
<feature type="compositionally biased region" description="Polar residues" evidence="1">
    <location>
        <begin position="437"/>
        <end position="455"/>
    </location>
</feature>
<reference evidence="4 5" key="1">
    <citation type="submission" date="2023-08" db="EMBL/GenBank/DDBJ databases">
        <authorList>
            <person name="Palmer J.M."/>
        </authorList>
    </citation>
    <scope>NUCLEOTIDE SEQUENCE [LARGE SCALE GENOMIC DNA]</scope>
    <source>
        <strain evidence="4 5">TWF481</strain>
    </source>
</reference>
<dbReference type="Gene3D" id="2.40.70.10">
    <property type="entry name" value="Acid Proteases"/>
    <property type="match status" value="1"/>
</dbReference>
<feature type="domain" description="Peptidase A1" evidence="3">
    <location>
        <begin position="3"/>
        <end position="310"/>
    </location>
</feature>
<dbReference type="InterPro" id="IPR033121">
    <property type="entry name" value="PEPTIDASE_A1"/>
</dbReference>
<evidence type="ECO:0000313" key="5">
    <source>
        <dbReference type="Proteomes" id="UP001370758"/>
    </source>
</evidence>
<organism evidence="4 5">
    <name type="scientific">Arthrobotrys musiformis</name>
    <dbReference type="NCBI Taxonomy" id="47236"/>
    <lineage>
        <taxon>Eukaryota</taxon>
        <taxon>Fungi</taxon>
        <taxon>Dikarya</taxon>
        <taxon>Ascomycota</taxon>
        <taxon>Pezizomycotina</taxon>
        <taxon>Orbiliomycetes</taxon>
        <taxon>Orbiliales</taxon>
        <taxon>Orbiliaceae</taxon>
        <taxon>Arthrobotrys</taxon>
    </lineage>
</organism>
<evidence type="ECO:0000256" key="1">
    <source>
        <dbReference type="SAM" id="MobiDB-lite"/>
    </source>
</evidence>
<dbReference type="SUPFAM" id="SSF50630">
    <property type="entry name" value="Acid proteases"/>
    <property type="match status" value="1"/>
</dbReference>
<evidence type="ECO:0000259" key="3">
    <source>
        <dbReference type="PROSITE" id="PS51767"/>
    </source>
</evidence>
<dbReference type="EMBL" id="JAVHJL010000001">
    <property type="protein sequence ID" value="KAK6512571.1"/>
    <property type="molecule type" value="Genomic_DNA"/>
</dbReference>
<name>A0AAV9WQR1_9PEZI</name>
<proteinExistence type="predicted"/>
<gene>
    <name evidence="4" type="ORF">TWF481_001456</name>
</gene>
<dbReference type="PROSITE" id="PS51767">
    <property type="entry name" value="PEPTIDASE_A1"/>
    <property type="match status" value="1"/>
</dbReference>
<accession>A0AAV9WQR1</accession>
<feature type="region of interest" description="Disordered" evidence="1">
    <location>
        <begin position="435"/>
        <end position="455"/>
    </location>
</feature>